<evidence type="ECO:0000313" key="2">
    <source>
        <dbReference type="EMBL" id="STY72229.1"/>
    </source>
</evidence>
<dbReference type="PANTHER" id="PTHR43245:SF13">
    <property type="entry name" value="UDP-D-APIOSE_UDP-D-XYLOSE SYNTHASE 2"/>
    <property type="match status" value="1"/>
</dbReference>
<dbReference type="EMBL" id="UGPP01000001">
    <property type="protein sequence ID" value="STY72229.1"/>
    <property type="molecule type" value="Genomic_DNA"/>
</dbReference>
<dbReference type="Gene3D" id="3.40.50.720">
    <property type="entry name" value="NAD(P)-binding Rossmann-like Domain"/>
    <property type="match status" value="1"/>
</dbReference>
<reference evidence="2 3" key="1">
    <citation type="submission" date="2018-06" db="EMBL/GenBank/DDBJ databases">
        <authorList>
            <consortium name="Pathogen Informatics"/>
            <person name="Doyle S."/>
        </authorList>
    </citation>
    <scope>NUCLEOTIDE SEQUENCE [LARGE SCALE GENOMIC DNA]</scope>
    <source>
        <strain evidence="2 3">NCTC10571</strain>
    </source>
</reference>
<dbReference type="Proteomes" id="UP000255234">
    <property type="component" value="Unassembled WGS sequence"/>
</dbReference>
<feature type="domain" description="NAD-dependent epimerase/dehydratase" evidence="1">
    <location>
        <begin position="3"/>
        <end position="253"/>
    </location>
</feature>
<dbReference type="PANTHER" id="PTHR43245">
    <property type="entry name" value="BIFUNCTIONAL POLYMYXIN RESISTANCE PROTEIN ARNA"/>
    <property type="match status" value="1"/>
</dbReference>
<dbReference type="InterPro" id="IPR050177">
    <property type="entry name" value="Lipid_A_modif_metabolic_enz"/>
</dbReference>
<evidence type="ECO:0000259" key="1">
    <source>
        <dbReference type="Pfam" id="PF01370"/>
    </source>
</evidence>
<dbReference type="Pfam" id="PF01370">
    <property type="entry name" value="Epimerase"/>
    <property type="match status" value="1"/>
</dbReference>
<dbReference type="RefSeq" id="WP_018998869.1">
    <property type="nucleotide sequence ID" value="NZ_UGPP01000001.1"/>
</dbReference>
<proteinExistence type="predicted"/>
<dbReference type="AlphaFoldDB" id="A0A378NX38"/>
<dbReference type="InterPro" id="IPR001509">
    <property type="entry name" value="Epimerase_deHydtase"/>
</dbReference>
<dbReference type="SUPFAM" id="SSF51735">
    <property type="entry name" value="NAD(P)-binding Rossmann-fold domains"/>
    <property type="match status" value="1"/>
</dbReference>
<dbReference type="InterPro" id="IPR036291">
    <property type="entry name" value="NAD(P)-bd_dom_sf"/>
</dbReference>
<evidence type="ECO:0000313" key="3">
    <source>
        <dbReference type="Proteomes" id="UP000255234"/>
    </source>
</evidence>
<gene>
    <name evidence="2" type="primary">arnA_2</name>
    <name evidence="2" type="ORF">NCTC10571_02420</name>
</gene>
<dbReference type="STRING" id="1122216.GCA_000423385_00137"/>
<protein>
    <submittedName>
        <fullName evidence="2">Polymyxin resistance protein PmrI</fullName>
    </submittedName>
</protein>
<dbReference type="NCBIfam" id="NF008872">
    <property type="entry name" value="PRK11908.1"/>
    <property type="match status" value="1"/>
</dbReference>
<sequence length="343" mass="39742">MKIFVTGVNGFIGSHFLEMALAQTDWEIQGFDLADNNITQFLDNPRFSMKKGDIFKEEAWLNEQIKECDVLLPLIGIARPAYYITRPLWTFELDFEQNLKMVRKCAEYGKRVIFPSTSEVYGMPDPNNKVMDEDNSNLILGPVSKSRWIYSCSKQMMDRVIFAFGQEMGLKFTLFRPFNWVGPRLDSFKDASEHKGRSITQFIYDVLYTGKITLVNGGAQRRSFTWVGDGVQGLIDIITNKDDQAEGQIFNIGNPENNYSIKEMAEIVVDEMKKFPEFKDKADKVEFIVMDSDKYYGKNYDDMQDRLPSVKKMETRLGWKPKATLREAIHYTLEWYAKNLDKA</sequence>
<organism evidence="2 3">
    <name type="scientific">Megamonas hypermegale</name>
    <dbReference type="NCBI Taxonomy" id="158847"/>
    <lineage>
        <taxon>Bacteria</taxon>
        <taxon>Bacillati</taxon>
        <taxon>Bacillota</taxon>
        <taxon>Negativicutes</taxon>
        <taxon>Selenomonadales</taxon>
        <taxon>Selenomonadaceae</taxon>
        <taxon>Megamonas</taxon>
    </lineage>
</organism>
<name>A0A378NX38_9FIRM</name>
<accession>A0A378NX38</accession>